<dbReference type="Proteomes" id="UP001285441">
    <property type="component" value="Unassembled WGS sequence"/>
</dbReference>
<comment type="caution">
    <text evidence="1">The sequence shown here is derived from an EMBL/GenBank/DDBJ whole genome shotgun (WGS) entry which is preliminary data.</text>
</comment>
<dbReference type="EMBL" id="JAULSW010000003">
    <property type="protein sequence ID" value="KAK3387013.1"/>
    <property type="molecule type" value="Genomic_DNA"/>
</dbReference>
<evidence type="ECO:0000313" key="2">
    <source>
        <dbReference type="Proteomes" id="UP001285441"/>
    </source>
</evidence>
<sequence length="55" mass="6660">MPRWEEIRDDLFEAIMQVQGPLSKEQQEEIVRIMRDRGHDMVWNAIRPMQKHAGR</sequence>
<evidence type="ECO:0000313" key="1">
    <source>
        <dbReference type="EMBL" id="KAK3387013.1"/>
    </source>
</evidence>
<keyword evidence="2" id="KW-1185">Reference proteome</keyword>
<reference evidence="1" key="2">
    <citation type="submission" date="2023-06" db="EMBL/GenBank/DDBJ databases">
        <authorList>
            <consortium name="Lawrence Berkeley National Laboratory"/>
            <person name="Haridas S."/>
            <person name="Hensen N."/>
            <person name="Bonometti L."/>
            <person name="Westerberg I."/>
            <person name="Brannstrom I.O."/>
            <person name="Guillou S."/>
            <person name="Cros-Aarteil S."/>
            <person name="Calhoun S."/>
            <person name="Kuo A."/>
            <person name="Mondo S."/>
            <person name="Pangilinan J."/>
            <person name="Riley R."/>
            <person name="LaButti K."/>
            <person name="Andreopoulos B."/>
            <person name="Lipzen A."/>
            <person name="Chen C."/>
            <person name="Yanf M."/>
            <person name="Daum C."/>
            <person name="Ng V."/>
            <person name="Clum A."/>
            <person name="Steindorff A."/>
            <person name="Ohm R."/>
            <person name="Martin F."/>
            <person name="Silar P."/>
            <person name="Natvig D."/>
            <person name="Lalanne C."/>
            <person name="Gautier V."/>
            <person name="Ament-velasquez S.L."/>
            <person name="Kruys A."/>
            <person name="Hutchinson M.I."/>
            <person name="Powell A.J."/>
            <person name="Barry K."/>
            <person name="Miller A.N."/>
            <person name="Grigoriev I.V."/>
            <person name="Debuchy R."/>
            <person name="Gladieux P."/>
            <person name="Thoren M.H."/>
            <person name="Johannesson H."/>
        </authorList>
    </citation>
    <scope>NUCLEOTIDE SEQUENCE</scope>
    <source>
        <strain evidence="1">CBS 232.78</strain>
    </source>
</reference>
<reference evidence="1" key="1">
    <citation type="journal article" date="2023" name="Mol. Phylogenet. Evol.">
        <title>Genome-scale phylogeny and comparative genomics of the fungal order Sordariales.</title>
        <authorList>
            <person name="Hensen N."/>
            <person name="Bonometti L."/>
            <person name="Westerberg I."/>
            <person name="Brannstrom I.O."/>
            <person name="Guillou S."/>
            <person name="Cros-Aarteil S."/>
            <person name="Calhoun S."/>
            <person name="Haridas S."/>
            <person name="Kuo A."/>
            <person name="Mondo S."/>
            <person name="Pangilinan J."/>
            <person name="Riley R."/>
            <person name="LaButti K."/>
            <person name="Andreopoulos B."/>
            <person name="Lipzen A."/>
            <person name="Chen C."/>
            <person name="Yan M."/>
            <person name="Daum C."/>
            <person name="Ng V."/>
            <person name="Clum A."/>
            <person name="Steindorff A."/>
            <person name="Ohm R.A."/>
            <person name="Martin F."/>
            <person name="Silar P."/>
            <person name="Natvig D.O."/>
            <person name="Lalanne C."/>
            <person name="Gautier V."/>
            <person name="Ament-Velasquez S.L."/>
            <person name="Kruys A."/>
            <person name="Hutchinson M.I."/>
            <person name="Powell A.J."/>
            <person name="Barry K."/>
            <person name="Miller A.N."/>
            <person name="Grigoriev I.V."/>
            <person name="Debuchy R."/>
            <person name="Gladieux P."/>
            <person name="Hiltunen Thoren M."/>
            <person name="Johannesson H."/>
        </authorList>
    </citation>
    <scope>NUCLEOTIDE SEQUENCE</scope>
    <source>
        <strain evidence="1">CBS 232.78</strain>
    </source>
</reference>
<dbReference type="AlphaFoldDB" id="A0AAE0NSQ7"/>
<gene>
    <name evidence="1" type="ORF">B0H63DRAFT_521091</name>
</gene>
<accession>A0AAE0NSQ7</accession>
<name>A0AAE0NSQ7_9PEZI</name>
<organism evidence="1 2">
    <name type="scientific">Podospora didyma</name>
    <dbReference type="NCBI Taxonomy" id="330526"/>
    <lineage>
        <taxon>Eukaryota</taxon>
        <taxon>Fungi</taxon>
        <taxon>Dikarya</taxon>
        <taxon>Ascomycota</taxon>
        <taxon>Pezizomycotina</taxon>
        <taxon>Sordariomycetes</taxon>
        <taxon>Sordariomycetidae</taxon>
        <taxon>Sordariales</taxon>
        <taxon>Podosporaceae</taxon>
        <taxon>Podospora</taxon>
    </lineage>
</organism>
<protein>
    <submittedName>
        <fullName evidence="1">Uncharacterized protein</fullName>
    </submittedName>
</protein>
<proteinExistence type="predicted"/>